<evidence type="ECO:0000313" key="2">
    <source>
        <dbReference type="EMBL" id="MDP9906000.1"/>
    </source>
</evidence>
<dbReference type="RefSeq" id="WP_306962301.1">
    <property type="nucleotide sequence ID" value="NZ_JAUSRG010000008.1"/>
</dbReference>
<evidence type="ECO:0000313" key="3">
    <source>
        <dbReference type="EMBL" id="MDQ0181611.1"/>
    </source>
</evidence>
<reference evidence="2 4" key="1">
    <citation type="submission" date="2023-07" db="EMBL/GenBank/DDBJ databases">
        <title>Sorghum-associated microbial communities from plants grown in Nebraska, USA.</title>
        <authorList>
            <person name="Schachtman D."/>
        </authorList>
    </citation>
    <scope>NUCLEOTIDE SEQUENCE</scope>
    <source>
        <strain evidence="2">DS1006</strain>
        <strain evidence="3 4">DS1016</strain>
    </source>
</reference>
<keyword evidence="1" id="KW-0732">Signal</keyword>
<feature type="signal peptide" evidence="1">
    <location>
        <begin position="1"/>
        <end position="41"/>
    </location>
</feature>
<protein>
    <submittedName>
        <fullName evidence="2">Uncharacterized protein</fullName>
    </submittedName>
</protein>
<evidence type="ECO:0000256" key="1">
    <source>
        <dbReference type="SAM" id="SignalP"/>
    </source>
</evidence>
<evidence type="ECO:0000313" key="5">
    <source>
        <dbReference type="Proteomes" id="UP001242995"/>
    </source>
</evidence>
<dbReference type="EMBL" id="JAUSTF010000006">
    <property type="protein sequence ID" value="MDQ0181611.1"/>
    <property type="molecule type" value="Genomic_DNA"/>
</dbReference>
<name>A0AAW8DHW7_9MICC</name>
<comment type="caution">
    <text evidence="2">The sequence shown here is derived from an EMBL/GenBank/DDBJ whole genome shotgun (WGS) entry which is preliminary data.</text>
</comment>
<dbReference type="Proteomes" id="UP001230951">
    <property type="component" value="Unassembled WGS sequence"/>
</dbReference>
<gene>
    <name evidence="2" type="ORF">J2S90_002971</name>
    <name evidence="3" type="ORF">J2S93_003049</name>
</gene>
<feature type="chain" id="PRO_5043734479" evidence="1">
    <location>
        <begin position="42"/>
        <end position="256"/>
    </location>
</feature>
<organism evidence="2 5">
    <name type="scientific">Arthrobacter bambusae</name>
    <dbReference type="NCBI Taxonomy" id="1338426"/>
    <lineage>
        <taxon>Bacteria</taxon>
        <taxon>Bacillati</taxon>
        <taxon>Actinomycetota</taxon>
        <taxon>Actinomycetes</taxon>
        <taxon>Micrococcales</taxon>
        <taxon>Micrococcaceae</taxon>
        <taxon>Arthrobacter</taxon>
    </lineage>
</organism>
<accession>A0AAW8DHW7</accession>
<dbReference type="AlphaFoldDB" id="A0AAW8DHW7"/>
<dbReference type="EMBL" id="JAUSRG010000008">
    <property type="protein sequence ID" value="MDP9906000.1"/>
    <property type="molecule type" value="Genomic_DNA"/>
</dbReference>
<proteinExistence type="predicted"/>
<keyword evidence="4" id="KW-1185">Reference proteome</keyword>
<sequence length="256" mass="26972">MKKVNGSIIPTNRNGINRPRFTFVALALGLLLISAAPTAVAAPVGDTAEGLGRSNNLTASDEARIRASFNEFNVGTAQQDKLIKKLRAGQPLDAFTGVEPVLVEDRSTRTKEMVIERFADGSFKAQSVERPLEAASASVTLRAVITNCSYSGGSGYAVYSGCSIAANWSGIINVAFVATYQHVNGGPSSILSVGNSTQNCAGVSCSSPTVWIGRGTSIGTTPAWAQAQSRVQAAWGSWEVWVQLQVRPYTATVSQS</sequence>
<evidence type="ECO:0000313" key="4">
    <source>
        <dbReference type="Proteomes" id="UP001230951"/>
    </source>
</evidence>
<dbReference type="Proteomes" id="UP001242995">
    <property type="component" value="Unassembled WGS sequence"/>
</dbReference>